<dbReference type="SUPFAM" id="SSF51064">
    <property type="entry name" value="Head domain of nucleotide exchange factor GrpE"/>
    <property type="match status" value="1"/>
</dbReference>
<dbReference type="GO" id="GO:0006457">
    <property type="term" value="P:protein folding"/>
    <property type="evidence" value="ECO:0007669"/>
    <property type="project" value="InterPro"/>
</dbReference>
<evidence type="ECO:0000313" key="2">
    <source>
        <dbReference type="EMBL" id="OAD22639.1"/>
    </source>
</evidence>
<dbReference type="AlphaFoldDB" id="A0A176S424"/>
<protein>
    <submittedName>
        <fullName evidence="2">GrpE protein</fullName>
    </submittedName>
</protein>
<dbReference type="EMBL" id="LUTY01000819">
    <property type="protein sequence ID" value="OAD22639.1"/>
    <property type="molecule type" value="Genomic_DNA"/>
</dbReference>
<comment type="caution">
    <text evidence="2">The sequence shown here is derived from an EMBL/GenBank/DDBJ whole genome shotgun (WGS) entry which is preliminary data.</text>
</comment>
<dbReference type="GO" id="GO:0042803">
    <property type="term" value="F:protein homodimerization activity"/>
    <property type="evidence" value="ECO:0007669"/>
    <property type="project" value="InterPro"/>
</dbReference>
<dbReference type="GO" id="GO:0051087">
    <property type="term" value="F:protein-folding chaperone binding"/>
    <property type="evidence" value="ECO:0007669"/>
    <property type="project" value="InterPro"/>
</dbReference>
<evidence type="ECO:0000313" key="3">
    <source>
        <dbReference type="Proteomes" id="UP000076962"/>
    </source>
</evidence>
<keyword evidence="1" id="KW-0143">Chaperone</keyword>
<accession>A0A176S424</accession>
<sequence>MDEDSTQKTDLFSLFTELAALRNEVKLESRQVKIALDLFKNSLETTQSSYDQLHQEFKRSSHEQRNHKREIMQPLLLGFLDIYDRLEAGMKSLNNYTNTSSLLTRYFCKQERRLIQGLQEGQAMTLRRTLQLLARYQVHPLEVLNKPLDPHTMWAVDVDSQPKLENGIVTEELRKGFMWGKEVLRIAEVKVNKK</sequence>
<dbReference type="InterPro" id="IPR000740">
    <property type="entry name" value="GrpE"/>
</dbReference>
<proteinExistence type="predicted"/>
<evidence type="ECO:0000256" key="1">
    <source>
        <dbReference type="ARBA" id="ARBA00023186"/>
    </source>
</evidence>
<reference evidence="2 3" key="1">
    <citation type="submission" date="2016-05" db="EMBL/GenBank/DDBJ databases">
        <title>Single-cell genome of chain-forming Candidatus Thiomargarita nelsonii and comparison to other large sulfur-oxidizing bacteria.</title>
        <authorList>
            <person name="Winkel M."/>
            <person name="Salman V."/>
            <person name="Woyke T."/>
            <person name="Schulz-Vogt H."/>
            <person name="Richter M."/>
            <person name="Flood B."/>
            <person name="Bailey J."/>
            <person name="Amann R."/>
            <person name="Mussmann M."/>
        </authorList>
    </citation>
    <scope>NUCLEOTIDE SEQUENCE [LARGE SCALE GENOMIC DNA]</scope>
    <source>
        <strain evidence="2 3">THI036</strain>
    </source>
</reference>
<dbReference type="Pfam" id="PF01025">
    <property type="entry name" value="GrpE"/>
    <property type="match status" value="1"/>
</dbReference>
<name>A0A176S424_9GAMM</name>
<gene>
    <name evidence="2" type="ORF">THIOM_001547</name>
</gene>
<organism evidence="2 3">
    <name type="scientific">Candidatus Thiomargarita nelsonii</name>
    <dbReference type="NCBI Taxonomy" id="1003181"/>
    <lineage>
        <taxon>Bacteria</taxon>
        <taxon>Pseudomonadati</taxon>
        <taxon>Pseudomonadota</taxon>
        <taxon>Gammaproteobacteria</taxon>
        <taxon>Thiotrichales</taxon>
        <taxon>Thiotrichaceae</taxon>
        <taxon>Thiomargarita</taxon>
    </lineage>
</organism>
<dbReference type="GO" id="GO:0000774">
    <property type="term" value="F:adenyl-nucleotide exchange factor activity"/>
    <property type="evidence" value="ECO:0007669"/>
    <property type="project" value="InterPro"/>
</dbReference>
<dbReference type="Gene3D" id="2.30.22.10">
    <property type="entry name" value="Head domain of nucleotide exchange factor GrpE"/>
    <property type="match status" value="1"/>
</dbReference>
<dbReference type="InterPro" id="IPR009012">
    <property type="entry name" value="GrpE_head"/>
</dbReference>
<keyword evidence="3" id="KW-1185">Reference proteome</keyword>
<dbReference type="Proteomes" id="UP000076962">
    <property type="component" value="Unassembled WGS sequence"/>
</dbReference>
<dbReference type="PROSITE" id="PS01071">
    <property type="entry name" value="GRPE"/>
    <property type="match status" value="1"/>
</dbReference>